<dbReference type="InterPro" id="IPR017972">
    <property type="entry name" value="Cyt_P450_CS"/>
</dbReference>
<evidence type="ECO:0000256" key="6">
    <source>
        <dbReference type="PIRSR" id="PIRSR602403-1"/>
    </source>
</evidence>
<sequence length="479" mass="54562">MLIEPQYSGIPVVGASGALSSYADARAFQQHAKEIIQEGVEKYPGSVFRVPTMDGWMVVVSGHQLVDELRAAREDELSFREAVEEVIHMKYTMGTTMEHHSEHLKIVQSDVTRNIAHCFADIYDEVQAVFNDVITFKEGEEWCTVPGFMTTMSMVSRVSNRYFVGLPLCRDKDFIASNMRFAIDVFQAAMKIRKYPAWMRPLIGSYLAPYKNQRKYLSGHIGAVVAQRIADDAKYGRDRADRPVDLISWILNHTPAELRTVEDVVLRVMSFNFAAIHTSTNTFANVLFHLAAEPHKYLQPLREEVEEVIAKHGWTKTAMREMYKLDSFLRESGRYNGLGCFSMTRKVVKKGGYTFSDGTKVPEGAMVGVASHATHWTEENYKDAHVFDGFRFSRMREADKTKYQMVNTDCEFLLFGHGYHACPGRFFAANELKAMLAHLVLHYDVQLEGGSRVKPENEWNTTSASPSRTAKVMFRKRQQ</sequence>
<evidence type="ECO:0000256" key="1">
    <source>
        <dbReference type="ARBA" id="ARBA00001971"/>
    </source>
</evidence>
<comment type="cofactor">
    <cofactor evidence="1 6">
        <name>heme</name>
        <dbReference type="ChEBI" id="CHEBI:30413"/>
    </cofactor>
</comment>
<evidence type="ECO:0000256" key="4">
    <source>
        <dbReference type="ARBA" id="ARBA00023002"/>
    </source>
</evidence>
<dbReference type="PANTHER" id="PTHR46206">
    <property type="entry name" value="CYTOCHROME P450"/>
    <property type="match status" value="1"/>
</dbReference>
<dbReference type="InterPro" id="IPR036396">
    <property type="entry name" value="Cyt_P450_sf"/>
</dbReference>
<dbReference type="InterPro" id="IPR001128">
    <property type="entry name" value="Cyt_P450"/>
</dbReference>
<gene>
    <name evidence="9" type="ORF">SCHCODRAFT_50449</name>
</gene>
<protein>
    <recommendedName>
        <fullName evidence="11">Cytochrome P450</fullName>
    </recommendedName>
</protein>
<dbReference type="InParanoid" id="D8PTH8"/>
<dbReference type="eggNOG" id="KOG0684">
    <property type="taxonomic scope" value="Eukaryota"/>
</dbReference>
<keyword evidence="6 7" id="KW-0349">Heme</keyword>
<keyword evidence="7" id="KW-0503">Monooxygenase</keyword>
<dbReference type="KEGG" id="scm:SCHCO_02604735"/>
<proteinExistence type="inferred from homology"/>
<dbReference type="GO" id="GO:0016705">
    <property type="term" value="F:oxidoreductase activity, acting on paired donors, with incorporation or reduction of molecular oxygen"/>
    <property type="evidence" value="ECO:0007669"/>
    <property type="project" value="InterPro"/>
</dbReference>
<evidence type="ECO:0000313" key="10">
    <source>
        <dbReference type="Proteomes" id="UP000007431"/>
    </source>
</evidence>
<dbReference type="STRING" id="578458.D8PTH8"/>
<dbReference type="Proteomes" id="UP000007431">
    <property type="component" value="Unassembled WGS sequence"/>
</dbReference>
<accession>D8PTH8</accession>
<keyword evidence="3 6" id="KW-0479">Metal-binding</keyword>
<dbReference type="Pfam" id="PF00067">
    <property type="entry name" value="p450"/>
    <property type="match status" value="1"/>
</dbReference>
<evidence type="ECO:0000256" key="3">
    <source>
        <dbReference type="ARBA" id="ARBA00022723"/>
    </source>
</evidence>
<dbReference type="OrthoDB" id="1844152at2759"/>
<feature type="compositionally biased region" description="Polar residues" evidence="8">
    <location>
        <begin position="458"/>
        <end position="468"/>
    </location>
</feature>
<dbReference type="AlphaFoldDB" id="D8PTH8"/>
<dbReference type="GO" id="GO:0020037">
    <property type="term" value="F:heme binding"/>
    <property type="evidence" value="ECO:0007669"/>
    <property type="project" value="InterPro"/>
</dbReference>
<dbReference type="GO" id="GO:0005506">
    <property type="term" value="F:iron ion binding"/>
    <property type="evidence" value="ECO:0007669"/>
    <property type="project" value="InterPro"/>
</dbReference>
<name>D8PTH8_SCHCM</name>
<dbReference type="PRINTS" id="PR00465">
    <property type="entry name" value="EP450IV"/>
</dbReference>
<keyword evidence="4 7" id="KW-0560">Oxidoreductase</keyword>
<dbReference type="EMBL" id="GL377303">
    <property type="protein sequence ID" value="EFJ01321.1"/>
    <property type="molecule type" value="Genomic_DNA"/>
</dbReference>
<dbReference type="OMA" id="WLMESAT"/>
<dbReference type="CDD" id="cd11041">
    <property type="entry name" value="CYP503A1-like"/>
    <property type="match status" value="1"/>
</dbReference>
<evidence type="ECO:0008006" key="11">
    <source>
        <dbReference type="Google" id="ProtNLM"/>
    </source>
</evidence>
<evidence type="ECO:0000256" key="2">
    <source>
        <dbReference type="ARBA" id="ARBA00010617"/>
    </source>
</evidence>
<evidence type="ECO:0000256" key="8">
    <source>
        <dbReference type="SAM" id="MobiDB-lite"/>
    </source>
</evidence>
<organism evidence="10">
    <name type="scientific">Schizophyllum commune (strain H4-8 / FGSC 9210)</name>
    <name type="common">Split gill fungus</name>
    <dbReference type="NCBI Taxonomy" id="578458"/>
    <lineage>
        <taxon>Eukaryota</taxon>
        <taxon>Fungi</taxon>
        <taxon>Dikarya</taxon>
        <taxon>Basidiomycota</taxon>
        <taxon>Agaricomycotina</taxon>
        <taxon>Agaricomycetes</taxon>
        <taxon>Agaricomycetidae</taxon>
        <taxon>Agaricales</taxon>
        <taxon>Schizophyllaceae</taxon>
        <taxon>Schizophyllum</taxon>
    </lineage>
</organism>
<dbReference type="HOGENOM" id="CLU_022195_0_2_1"/>
<evidence type="ECO:0000256" key="7">
    <source>
        <dbReference type="RuleBase" id="RU000461"/>
    </source>
</evidence>
<evidence type="ECO:0000313" key="9">
    <source>
        <dbReference type="EMBL" id="EFJ01321.1"/>
    </source>
</evidence>
<feature type="binding site" description="axial binding residue" evidence="6">
    <location>
        <position position="422"/>
    </location>
    <ligand>
        <name>heme</name>
        <dbReference type="ChEBI" id="CHEBI:30413"/>
    </ligand>
    <ligandPart>
        <name>Fe</name>
        <dbReference type="ChEBI" id="CHEBI:18248"/>
    </ligandPart>
</feature>
<dbReference type="GO" id="GO:0004497">
    <property type="term" value="F:monooxygenase activity"/>
    <property type="evidence" value="ECO:0007669"/>
    <property type="project" value="UniProtKB-KW"/>
</dbReference>
<dbReference type="SUPFAM" id="SSF48264">
    <property type="entry name" value="Cytochrome P450"/>
    <property type="match status" value="1"/>
</dbReference>
<dbReference type="GeneID" id="9586762"/>
<dbReference type="PROSITE" id="PS00086">
    <property type="entry name" value="CYTOCHROME_P450"/>
    <property type="match status" value="1"/>
</dbReference>
<evidence type="ECO:0000256" key="5">
    <source>
        <dbReference type="ARBA" id="ARBA00023004"/>
    </source>
</evidence>
<dbReference type="InterPro" id="IPR002403">
    <property type="entry name" value="Cyt_P450_E_grp-IV"/>
</dbReference>
<dbReference type="Gene3D" id="1.10.630.10">
    <property type="entry name" value="Cytochrome P450"/>
    <property type="match status" value="1"/>
</dbReference>
<keyword evidence="10" id="KW-1185">Reference proteome</keyword>
<feature type="region of interest" description="Disordered" evidence="8">
    <location>
        <begin position="454"/>
        <end position="479"/>
    </location>
</feature>
<reference evidence="9 10" key="1">
    <citation type="journal article" date="2010" name="Nat. Biotechnol.">
        <title>Genome sequence of the model mushroom Schizophyllum commune.</title>
        <authorList>
            <person name="Ohm R.A."/>
            <person name="de Jong J.F."/>
            <person name="Lugones L.G."/>
            <person name="Aerts A."/>
            <person name="Kothe E."/>
            <person name="Stajich J.E."/>
            <person name="de Vries R.P."/>
            <person name="Record E."/>
            <person name="Levasseur A."/>
            <person name="Baker S.E."/>
            <person name="Bartholomew K.A."/>
            <person name="Coutinho P.M."/>
            <person name="Erdmann S."/>
            <person name="Fowler T.J."/>
            <person name="Gathman A.C."/>
            <person name="Lombard V."/>
            <person name="Henrissat B."/>
            <person name="Knabe N."/>
            <person name="Kuees U."/>
            <person name="Lilly W.W."/>
            <person name="Lindquist E."/>
            <person name="Lucas S."/>
            <person name="Magnuson J.K."/>
            <person name="Piumi F."/>
            <person name="Raudaskoski M."/>
            <person name="Salamov A."/>
            <person name="Schmutz J."/>
            <person name="Schwarze F.W.M.R."/>
            <person name="vanKuyk P.A."/>
            <person name="Horton J.S."/>
            <person name="Grigoriev I.V."/>
            <person name="Woesten H.A.B."/>
        </authorList>
    </citation>
    <scope>NUCLEOTIDE SEQUENCE [LARGE SCALE GENOMIC DNA]</scope>
    <source>
        <strain evidence="10">H4-8 / FGSC 9210</strain>
    </source>
</reference>
<comment type="similarity">
    <text evidence="2 7">Belongs to the cytochrome P450 family.</text>
</comment>
<dbReference type="VEuPathDB" id="FungiDB:SCHCODRAFT_02604735"/>
<keyword evidence="5 6" id="KW-0408">Iron</keyword>